<evidence type="ECO:0000256" key="2">
    <source>
        <dbReference type="ARBA" id="ARBA00022737"/>
    </source>
</evidence>
<dbReference type="PROSITE" id="PS50082">
    <property type="entry name" value="WD_REPEATS_2"/>
    <property type="match status" value="1"/>
</dbReference>
<dbReference type="PANTHER" id="PTHR19918">
    <property type="entry name" value="CELL DIVISION CYCLE 20 CDC20 FIZZY -RELATED"/>
    <property type="match status" value="1"/>
</dbReference>
<dbReference type="PANTHER" id="PTHR19918:SF52">
    <property type="entry name" value="PROTEIN CORTEX"/>
    <property type="match status" value="1"/>
</dbReference>
<name>A0A6J2TPW9_DROLE</name>
<gene>
    <name evidence="5" type="primary">LOC115625911</name>
</gene>
<protein>
    <submittedName>
        <fullName evidence="5">Protein cortex isoform X1</fullName>
    </submittedName>
</protein>
<dbReference type="InterPro" id="IPR033010">
    <property type="entry name" value="Cdc20/Fizzy"/>
</dbReference>
<evidence type="ECO:0000313" key="4">
    <source>
        <dbReference type="Proteomes" id="UP000504634"/>
    </source>
</evidence>
<dbReference type="SUPFAM" id="SSF50978">
    <property type="entry name" value="WD40 repeat-like"/>
    <property type="match status" value="1"/>
</dbReference>
<dbReference type="GO" id="GO:1905786">
    <property type="term" value="P:positive regulation of anaphase-promoting complex-dependent catabolic process"/>
    <property type="evidence" value="ECO:0007669"/>
    <property type="project" value="TreeGrafter"/>
</dbReference>
<dbReference type="GeneID" id="115625911"/>
<keyword evidence="1 3" id="KW-0853">WD repeat</keyword>
<dbReference type="InterPro" id="IPR001680">
    <property type="entry name" value="WD40_rpt"/>
</dbReference>
<keyword evidence="4" id="KW-1185">Reference proteome</keyword>
<dbReference type="GO" id="GO:0005680">
    <property type="term" value="C:anaphase-promoting complex"/>
    <property type="evidence" value="ECO:0007669"/>
    <property type="project" value="TreeGrafter"/>
</dbReference>
<dbReference type="RefSeq" id="XP_030377002.1">
    <property type="nucleotide sequence ID" value="XM_030521142.1"/>
</dbReference>
<dbReference type="CTD" id="1325"/>
<dbReference type="GO" id="GO:0010997">
    <property type="term" value="F:anaphase-promoting complex binding"/>
    <property type="evidence" value="ECO:0007669"/>
    <property type="project" value="InterPro"/>
</dbReference>
<reference evidence="5" key="1">
    <citation type="submission" date="2025-08" db="UniProtKB">
        <authorList>
            <consortium name="RefSeq"/>
        </authorList>
    </citation>
    <scope>IDENTIFICATION</scope>
    <source>
        <strain evidence="5">11010-0011.00</strain>
        <tissue evidence="5">Whole body</tissue>
    </source>
</reference>
<dbReference type="Pfam" id="PF00400">
    <property type="entry name" value="WD40"/>
    <property type="match status" value="1"/>
</dbReference>
<dbReference type="InterPro" id="IPR015943">
    <property type="entry name" value="WD40/YVTN_repeat-like_dom_sf"/>
</dbReference>
<dbReference type="GO" id="GO:1990757">
    <property type="term" value="F:ubiquitin ligase activator activity"/>
    <property type="evidence" value="ECO:0007669"/>
    <property type="project" value="TreeGrafter"/>
</dbReference>
<dbReference type="Gene3D" id="2.130.10.10">
    <property type="entry name" value="YVTN repeat-like/Quinoprotein amine dehydrogenase"/>
    <property type="match status" value="1"/>
</dbReference>
<evidence type="ECO:0000256" key="1">
    <source>
        <dbReference type="ARBA" id="ARBA00022574"/>
    </source>
</evidence>
<accession>A0A6J2TPW9</accession>
<dbReference type="Proteomes" id="UP000504634">
    <property type="component" value="Unplaced"/>
</dbReference>
<dbReference type="GO" id="GO:0031145">
    <property type="term" value="P:anaphase-promoting complex-dependent catabolic process"/>
    <property type="evidence" value="ECO:0007669"/>
    <property type="project" value="TreeGrafter"/>
</dbReference>
<dbReference type="SMART" id="SM00320">
    <property type="entry name" value="WD40"/>
    <property type="match status" value="4"/>
</dbReference>
<feature type="repeat" description="WD" evidence="3">
    <location>
        <begin position="428"/>
        <end position="448"/>
    </location>
</feature>
<dbReference type="OrthoDB" id="10263272at2759"/>
<evidence type="ECO:0000256" key="3">
    <source>
        <dbReference type="PROSITE-ProRule" id="PRU00221"/>
    </source>
</evidence>
<proteinExistence type="predicted"/>
<dbReference type="AlphaFoldDB" id="A0A6J2TPW9"/>
<evidence type="ECO:0000313" key="5">
    <source>
        <dbReference type="RefSeq" id="XP_030377002.1"/>
    </source>
</evidence>
<sequence>MSVCDSPTMKLNMDRKFRDPFIKERRKDWLQEVYMTEGRENDPRRTLNFVGDRFIPKRFRRENIEYNLKYVGKTEEKDILKTSLPSICTYWRQNSFVSAINQTFNIREHRLLDFGFTGNERSGHRLSGDWPCRPRLKPCAFQDATHDMPDFNSGFDYNLMDWSTSDQIAVSFGMNVVIWRNKDDSTMIFGVKRPKSLKYSPNGKYLAIGCMECDYPIVELWELQPSKEFFVAEGKYFHKYVKAVCCIEWTRDSTEILCGTSNGDIYVLPVPAMRTRLLIQKHKHPIRIMRFSPSMRYLATGDSIGNIYVFDGRTYQVIMHMGSRHRHGVVFDWHPWTGVDLAISEKVPASIIILNMPRAEIVASYQRRDKKIMISSVNFSNVTGELLVSISRRDDDGCPYCEIIVLSSLNHVVDIIENKDRGAIFMMWSPDGKRLATAALDESFSIWNFYPQYEYNGHEKNERHSSADEDARDPLALFGFIK</sequence>
<organism evidence="4 5">
    <name type="scientific">Drosophila lebanonensis</name>
    <name type="common">Fruit fly</name>
    <name type="synonym">Scaptodrosophila lebanonensis</name>
    <dbReference type="NCBI Taxonomy" id="7225"/>
    <lineage>
        <taxon>Eukaryota</taxon>
        <taxon>Metazoa</taxon>
        <taxon>Ecdysozoa</taxon>
        <taxon>Arthropoda</taxon>
        <taxon>Hexapoda</taxon>
        <taxon>Insecta</taxon>
        <taxon>Pterygota</taxon>
        <taxon>Neoptera</taxon>
        <taxon>Endopterygota</taxon>
        <taxon>Diptera</taxon>
        <taxon>Brachycera</taxon>
        <taxon>Muscomorpha</taxon>
        <taxon>Ephydroidea</taxon>
        <taxon>Drosophilidae</taxon>
        <taxon>Scaptodrosophila</taxon>
    </lineage>
</organism>
<keyword evidence="2" id="KW-0677">Repeat</keyword>
<dbReference type="InterPro" id="IPR036322">
    <property type="entry name" value="WD40_repeat_dom_sf"/>
</dbReference>